<dbReference type="GO" id="GO:0032021">
    <property type="term" value="C:NELF complex"/>
    <property type="evidence" value="ECO:0007669"/>
    <property type="project" value="TreeGrafter"/>
</dbReference>
<dbReference type="GO" id="GO:0034244">
    <property type="term" value="P:negative regulation of transcription elongation by RNA polymerase II"/>
    <property type="evidence" value="ECO:0007669"/>
    <property type="project" value="TreeGrafter"/>
</dbReference>
<dbReference type="PANTHER" id="PTHR13503">
    <property type="entry name" value="NEGATIVE ELONGATION FACTOR COMPLEX MEMBER B"/>
    <property type="match status" value="1"/>
</dbReference>
<comment type="caution">
    <text evidence="1">The sequence shown here is derived from an EMBL/GenBank/DDBJ whole genome shotgun (WGS) entry which is preliminary data.</text>
</comment>
<dbReference type="AlphaFoldDB" id="A0A9N9CMT0"/>
<dbReference type="OrthoDB" id="5548359at2759"/>
<accession>A0A9N9CMT0</accession>
<name>A0A9N9CMT0_9GLOM</name>
<gene>
    <name evidence="1" type="ORF">PBRASI_LOCUS7985</name>
</gene>
<dbReference type="EMBL" id="CAJVPI010001330">
    <property type="protein sequence ID" value="CAG8607535.1"/>
    <property type="molecule type" value="Genomic_DNA"/>
</dbReference>
<dbReference type="InterPro" id="IPR010405">
    <property type="entry name" value="COBRA1"/>
</dbReference>
<feature type="non-terminal residue" evidence="1">
    <location>
        <position position="578"/>
    </location>
</feature>
<organism evidence="1 2">
    <name type="scientific">Paraglomus brasilianum</name>
    <dbReference type="NCBI Taxonomy" id="144538"/>
    <lineage>
        <taxon>Eukaryota</taxon>
        <taxon>Fungi</taxon>
        <taxon>Fungi incertae sedis</taxon>
        <taxon>Mucoromycota</taxon>
        <taxon>Glomeromycotina</taxon>
        <taxon>Glomeromycetes</taxon>
        <taxon>Paraglomerales</taxon>
        <taxon>Paraglomeraceae</taxon>
        <taxon>Paraglomus</taxon>
    </lineage>
</organism>
<evidence type="ECO:0000313" key="2">
    <source>
        <dbReference type="Proteomes" id="UP000789739"/>
    </source>
</evidence>
<dbReference type="Proteomes" id="UP000789739">
    <property type="component" value="Unassembled WGS sequence"/>
</dbReference>
<dbReference type="Pfam" id="PF06209">
    <property type="entry name" value="COBRA1"/>
    <property type="match status" value="1"/>
</dbReference>
<proteinExistence type="predicted"/>
<protein>
    <submittedName>
        <fullName evidence="1">8562_t:CDS:1</fullName>
    </submittedName>
</protein>
<sequence>MDGKYLIGSQGSEYLHQQLSNNEPAIVISNFQERYGLALEDVDVNAIYPLLEQSGMSRHAIHIGILNALSNEMIKKIEREPWDQKRYDDFLRKTLPMIHIKQLRAAILALLAKYPDRINSQLYEILSHNHFVLREAPLEVKRGFFVRDKNMFKDVIGSRVAEYQKDLQLRQMAREIRGAVVVEVLDARKNHKFVQEVVEIVNDSVELFDDVQRVFRELFTMLGWPSICSFRFDFFMAMQSAGKIQMCKRDPSFELIWFINDGLRKGFDDETRVNSIQASLAKYKRNSSKEFGDIAMIFQDPLVANVLATRVYSRLRDLAANPDEPQRDANVVWATEILNIGCEAHRMFRARDFNMPQVDAGEIYNYFYYRLLTLMLDDAKTADRYEATSDKVATQWEEKELTSLRESEVCRKIFSQYVIERLEKGDIMTVRRVIPYIKETLPPADNPNVAYHESYESLIQTFISILIRTYRPRLVLHQSYVKLVDDFLVPISKWSGYTHQLVVKLLCEFFSEDLAALLSKRGKVDRMNLVKTWIEKICEAGSRDPKYVTSLRRLYLDLKIRSQRTFGGAHRITRVECP</sequence>
<reference evidence="1" key="1">
    <citation type="submission" date="2021-06" db="EMBL/GenBank/DDBJ databases">
        <authorList>
            <person name="Kallberg Y."/>
            <person name="Tangrot J."/>
            <person name="Rosling A."/>
        </authorList>
    </citation>
    <scope>NUCLEOTIDE SEQUENCE</scope>
    <source>
        <strain evidence="1">BR232B</strain>
    </source>
</reference>
<dbReference type="PANTHER" id="PTHR13503:SF3">
    <property type="entry name" value="NEGATIVE ELONGATION FACTOR B"/>
    <property type="match status" value="1"/>
</dbReference>
<evidence type="ECO:0000313" key="1">
    <source>
        <dbReference type="EMBL" id="CAG8607535.1"/>
    </source>
</evidence>
<keyword evidence="2" id="KW-1185">Reference proteome</keyword>